<proteinExistence type="predicted"/>
<dbReference type="STRING" id="269670.SAMN02982927_01350"/>
<dbReference type="AlphaFoldDB" id="A0A1I2QUL2"/>
<dbReference type="InterPro" id="IPR050109">
    <property type="entry name" value="HTH-type_TetR-like_transc_reg"/>
</dbReference>
<evidence type="ECO:0000313" key="6">
    <source>
        <dbReference type="EMBL" id="SFG32102.1"/>
    </source>
</evidence>
<reference evidence="7" key="1">
    <citation type="submission" date="2016-10" db="EMBL/GenBank/DDBJ databases">
        <authorList>
            <person name="Varghese N."/>
            <person name="Submissions S."/>
        </authorList>
    </citation>
    <scope>NUCLEOTIDE SEQUENCE [LARGE SCALE GENOMIC DNA]</scope>
    <source>
        <strain evidence="7">ATCC 700379</strain>
    </source>
</reference>
<dbReference type="Pfam" id="PF00440">
    <property type="entry name" value="TetR_N"/>
    <property type="match status" value="1"/>
</dbReference>
<dbReference type="EMBL" id="FOOY01000008">
    <property type="protein sequence ID" value="SFG32102.1"/>
    <property type="molecule type" value="Genomic_DNA"/>
</dbReference>
<dbReference type="InterPro" id="IPR001387">
    <property type="entry name" value="Cro/C1-type_HTH"/>
</dbReference>
<dbReference type="InterPro" id="IPR009057">
    <property type="entry name" value="Homeodomain-like_sf"/>
</dbReference>
<sequence>MKRSERKDMMRERILEAAAKMHLKADPEEIKMRDLAQMIGISSATLYSYFSSKDELSQAVVMRILTKFHDTLMGYLNDPTLSFPEILQQMQLLSQHAHRSVNAEMAELIFQIFQDNNEFELFFDSQSDFWQQFVARGRKDGYIADDLSDTAVFIYIDMFFQYFRNRQHMEKFNMTPQSLQKIDHELDIMFYRGLFGSKGACPDPNMKPNKYV</sequence>
<feature type="domain" description="HTH tetR-type" evidence="5">
    <location>
        <begin position="8"/>
        <end position="68"/>
    </location>
</feature>
<dbReference type="GO" id="GO:0000976">
    <property type="term" value="F:transcription cis-regulatory region binding"/>
    <property type="evidence" value="ECO:0007669"/>
    <property type="project" value="TreeGrafter"/>
</dbReference>
<evidence type="ECO:0000256" key="1">
    <source>
        <dbReference type="ARBA" id="ARBA00023015"/>
    </source>
</evidence>
<dbReference type="PRINTS" id="PR00455">
    <property type="entry name" value="HTHTETR"/>
</dbReference>
<dbReference type="InterPro" id="IPR001647">
    <property type="entry name" value="HTH_TetR"/>
</dbReference>
<organism evidence="6 7">
    <name type="scientific">Sporolactobacillus nakayamae</name>
    <dbReference type="NCBI Taxonomy" id="269670"/>
    <lineage>
        <taxon>Bacteria</taxon>
        <taxon>Bacillati</taxon>
        <taxon>Bacillota</taxon>
        <taxon>Bacilli</taxon>
        <taxon>Bacillales</taxon>
        <taxon>Sporolactobacillaceae</taxon>
        <taxon>Sporolactobacillus</taxon>
    </lineage>
</organism>
<dbReference type="PANTHER" id="PTHR30055">
    <property type="entry name" value="HTH-TYPE TRANSCRIPTIONAL REGULATOR RUTR"/>
    <property type="match status" value="1"/>
</dbReference>
<evidence type="ECO:0000313" key="7">
    <source>
        <dbReference type="Proteomes" id="UP000198752"/>
    </source>
</evidence>
<dbReference type="GO" id="GO:0003700">
    <property type="term" value="F:DNA-binding transcription factor activity"/>
    <property type="evidence" value="ECO:0007669"/>
    <property type="project" value="TreeGrafter"/>
</dbReference>
<protein>
    <submittedName>
        <fullName evidence="6">Transcriptional regulator, TetR family</fullName>
    </submittedName>
</protein>
<keyword evidence="1" id="KW-0805">Transcription regulation</keyword>
<dbReference type="RefSeq" id="WP_245734112.1">
    <property type="nucleotide sequence ID" value="NZ_FOOY01000008.1"/>
</dbReference>
<accession>A0A1I2QUL2</accession>
<keyword evidence="2 4" id="KW-0238">DNA-binding</keyword>
<dbReference type="Gene3D" id="1.10.357.10">
    <property type="entry name" value="Tetracycline Repressor, domain 2"/>
    <property type="match status" value="1"/>
</dbReference>
<evidence type="ECO:0000256" key="2">
    <source>
        <dbReference type="ARBA" id="ARBA00023125"/>
    </source>
</evidence>
<dbReference type="Proteomes" id="UP000198752">
    <property type="component" value="Unassembled WGS sequence"/>
</dbReference>
<keyword evidence="7" id="KW-1185">Reference proteome</keyword>
<dbReference type="PANTHER" id="PTHR30055:SF234">
    <property type="entry name" value="HTH-TYPE TRANSCRIPTIONAL REGULATOR BETI"/>
    <property type="match status" value="1"/>
</dbReference>
<dbReference type="CDD" id="cd00093">
    <property type="entry name" value="HTH_XRE"/>
    <property type="match status" value="1"/>
</dbReference>
<gene>
    <name evidence="6" type="ORF">SAMN02982927_01350</name>
</gene>
<dbReference type="PROSITE" id="PS50977">
    <property type="entry name" value="HTH_TETR_2"/>
    <property type="match status" value="1"/>
</dbReference>
<evidence type="ECO:0000256" key="4">
    <source>
        <dbReference type="PROSITE-ProRule" id="PRU00335"/>
    </source>
</evidence>
<evidence type="ECO:0000256" key="3">
    <source>
        <dbReference type="ARBA" id="ARBA00023163"/>
    </source>
</evidence>
<evidence type="ECO:0000259" key="5">
    <source>
        <dbReference type="PROSITE" id="PS50977"/>
    </source>
</evidence>
<dbReference type="SUPFAM" id="SSF46689">
    <property type="entry name" value="Homeodomain-like"/>
    <property type="match status" value="1"/>
</dbReference>
<name>A0A1I2QUL2_9BACL</name>
<keyword evidence="3" id="KW-0804">Transcription</keyword>
<feature type="DNA-binding region" description="H-T-H motif" evidence="4">
    <location>
        <begin position="31"/>
        <end position="50"/>
    </location>
</feature>